<name>A0A4R9M1Y9_9LEPT</name>
<accession>A0A4R9M1Y9</accession>
<protein>
    <submittedName>
        <fullName evidence="1">Uncharacterized protein</fullName>
    </submittedName>
</protein>
<sequence length="158" mass="18446">MAEPKSSTINEVLKREKLSKDFEKEKIETEKKAIEAAVAKMETSSKSSGTVASASSSKRFITAFDIAYSQATKDLRYYFLGEADYGTQFKNLFLENENIFKRHSINGKKYLEYVREAFERYKKIHSLMPMEPMKPKHFKYVEESIQELIRMLSQRFGK</sequence>
<dbReference type="Proteomes" id="UP000298058">
    <property type="component" value="Unassembled WGS sequence"/>
</dbReference>
<evidence type="ECO:0000313" key="2">
    <source>
        <dbReference type="Proteomes" id="UP000298058"/>
    </source>
</evidence>
<reference evidence="1" key="1">
    <citation type="journal article" date="2019" name="PLoS Negl. Trop. Dis.">
        <title>Revisiting the worldwide diversity of Leptospira species in the environment.</title>
        <authorList>
            <person name="Vincent A.T."/>
            <person name="Schiettekatte O."/>
            <person name="Bourhy P."/>
            <person name="Veyrier F.J."/>
            <person name="Picardeau M."/>
        </authorList>
    </citation>
    <scope>NUCLEOTIDE SEQUENCE [LARGE SCALE GENOMIC DNA]</scope>
    <source>
        <strain evidence="1">201300427</strain>
    </source>
</reference>
<gene>
    <name evidence="1" type="ORF">EHS15_02530</name>
</gene>
<dbReference type="RefSeq" id="WP_135758968.1">
    <property type="nucleotide sequence ID" value="NZ_RQHW01000008.1"/>
</dbReference>
<keyword evidence="2" id="KW-1185">Reference proteome</keyword>
<evidence type="ECO:0000313" key="1">
    <source>
        <dbReference type="EMBL" id="TGN20753.1"/>
    </source>
</evidence>
<proteinExistence type="predicted"/>
<dbReference type="EMBL" id="RQHW01000008">
    <property type="protein sequence ID" value="TGN20753.1"/>
    <property type="molecule type" value="Genomic_DNA"/>
</dbReference>
<organism evidence="1 2">
    <name type="scientific">Leptospira idonii</name>
    <dbReference type="NCBI Taxonomy" id="1193500"/>
    <lineage>
        <taxon>Bacteria</taxon>
        <taxon>Pseudomonadati</taxon>
        <taxon>Spirochaetota</taxon>
        <taxon>Spirochaetia</taxon>
        <taxon>Leptospirales</taxon>
        <taxon>Leptospiraceae</taxon>
        <taxon>Leptospira</taxon>
    </lineage>
</organism>
<dbReference type="AlphaFoldDB" id="A0A4R9M1Y9"/>
<comment type="caution">
    <text evidence="1">The sequence shown here is derived from an EMBL/GenBank/DDBJ whole genome shotgun (WGS) entry which is preliminary data.</text>
</comment>
<dbReference type="OrthoDB" id="328906at2"/>
<dbReference type="NCBIfam" id="NF047606">
    <property type="entry name" value="LIC11177_fam"/>
    <property type="match status" value="1"/>
</dbReference>